<feature type="transmembrane region" description="Helical" evidence="13">
    <location>
        <begin position="184"/>
        <end position="204"/>
    </location>
</feature>
<evidence type="ECO:0000256" key="2">
    <source>
        <dbReference type="ARBA" id="ARBA00006434"/>
    </source>
</evidence>
<dbReference type="GO" id="GO:0005886">
    <property type="term" value="C:plasma membrane"/>
    <property type="evidence" value="ECO:0007669"/>
    <property type="project" value="UniProtKB-SubCell"/>
</dbReference>
<proteinExistence type="inferred from homology"/>
<evidence type="ECO:0000256" key="12">
    <source>
        <dbReference type="RuleBase" id="RU362091"/>
    </source>
</evidence>
<evidence type="ECO:0000256" key="13">
    <source>
        <dbReference type="SAM" id="Phobius"/>
    </source>
</evidence>
<keyword evidence="6" id="KW-0769">Symport</keyword>
<dbReference type="EMBL" id="JAQMWT010000379">
    <property type="protein sequence ID" value="KAJ8602438.1"/>
    <property type="molecule type" value="Genomic_DNA"/>
</dbReference>
<keyword evidence="14" id="KW-0732">Signal</keyword>
<comment type="subcellular location">
    <subcellularLocation>
        <location evidence="1">Cell membrane</location>
        <topology evidence="1">Multi-pass membrane protein</topology>
    </subcellularLocation>
</comment>
<dbReference type="Gene3D" id="1.20.1730.10">
    <property type="entry name" value="Sodium/glucose cotransporter"/>
    <property type="match status" value="1"/>
</dbReference>
<evidence type="ECO:0000256" key="5">
    <source>
        <dbReference type="ARBA" id="ARBA00022692"/>
    </source>
</evidence>
<comment type="caution">
    <text evidence="15">The sequence shown here is derived from an EMBL/GenBank/DDBJ whole genome shotgun (WGS) entry which is preliminary data.</text>
</comment>
<evidence type="ECO:0000256" key="9">
    <source>
        <dbReference type="ARBA" id="ARBA00023065"/>
    </source>
</evidence>
<dbReference type="Proteomes" id="UP001230188">
    <property type="component" value="Unassembled WGS sequence"/>
</dbReference>
<comment type="similarity">
    <text evidence="2 12">Belongs to the sodium:solute symporter (SSF) (TC 2.A.21) family.</text>
</comment>
<dbReference type="PANTHER" id="PTHR48086:SF3">
    <property type="entry name" value="SODIUM_PROLINE SYMPORTER"/>
    <property type="match status" value="1"/>
</dbReference>
<evidence type="ECO:0000256" key="6">
    <source>
        <dbReference type="ARBA" id="ARBA00022847"/>
    </source>
</evidence>
<dbReference type="PANTHER" id="PTHR48086">
    <property type="entry name" value="SODIUM/PROLINE SYMPORTER-RELATED"/>
    <property type="match status" value="1"/>
</dbReference>
<dbReference type="PROSITE" id="PS50283">
    <property type="entry name" value="NA_SOLUT_SYMP_3"/>
    <property type="match status" value="1"/>
</dbReference>
<feature type="transmembrane region" description="Helical" evidence="13">
    <location>
        <begin position="251"/>
        <end position="269"/>
    </location>
</feature>
<keyword evidence="5 13" id="KW-0812">Transmembrane</keyword>
<gene>
    <name evidence="15" type="ORF">CTAYLR_001256</name>
</gene>
<keyword evidence="11" id="KW-0739">Sodium transport</keyword>
<dbReference type="InterPro" id="IPR001734">
    <property type="entry name" value="Na/solute_symporter"/>
</dbReference>
<feature type="chain" id="PRO_5041991243" evidence="14">
    <location>
        <begin position="26"/>
        <end position="733"/>
    </location>
</feature>
<dbReference type="GO" id="GO:0006814">
    <property type="term" value="P:sodium ion transport"/>
    <property type="evidence" value="ECO:0007669"/>
    <property type="project" value="UniProtKB-KW"/>
</dbReference>
<keyword evidence="10 13" id="KW-0472">Membrane</keyword>
<feature type="transmembrane region" description="Helical" evidence="13">
    <location>
        <begin position="526"/>
        <end position="547"/>
    </location>
</feature>
<name>A0AAD7UEZ0_9STRA</name>
<organism evidence="15 16">
    <name type="scientific">Chrysophaeum taylorii</name>
    <dbReference type="NCBI Taxonomy" id="2483200"/>
    <lineage>
        <taxon>Eukaryota</taxon>
        <taxon>Sar</taxon>
        <taxon>Stramenopiles</taxon>
        <taxon>Ochrophyta</taxon>
        <taxon>Pelagophyceae</taxon>
        <taxon>Pelagomonadales</taxon>
        <taxon>Pelagomonadaceae</taxon>
        <taxon>Chrysophaeum</taxon>
    </lineage>
</organism>
<evidence type="ECO:0000256" key="11">
    <source>
        <dbReference type="ARBA" id="ARBA00023201"/>
    </source>
</evidence>
<keyword evidence="9" id="KW-0406">Ion transport</keyword>
<evidence type="ECO:0000256" key="14">
    <source>
        <dbReference type="SAM" id="SignalP"/>
    </source>
</evidence>
<evidence type="ECO:0000256" key="1">
    <source>
        <dbReference type="ARBA" id="ARBA00004651"/>
    </source>
</evidence>
<evidence type="ECO:0000313" key="16">
    <source>
        <dbReference type="Proteomes" id="UP001230188"/>
    </source>
</evidence>
<dbReference type="Pfam" id="PF00474">
    <property type="entry name" value="SSF"/>
    <property type="match status" value="1"/>
</dbReference>
<reference evidence="15" key="1">
    <citation type="submission" date="2023-01" db="EMBL/GenBank/DDBJ databases">
        <title>Metagenome sequencing of chrysophaentin producing Chrysophaeum taylorii.</title>
        <authorList>
            <person name="Davison J."/>
            <person name="Bewley C."/>
        </authorList>
    </citation>
    <scope>NUCLEOTIDE SEQUENCE</scope>
    <source>
        <strain evidence="15">NIES-1699</strain>
    </source>
</reference>
<evidence type="ECO:0000256" key="10">
    <source>
        <dbReference type="ARBA" id="ARBA00023136"/>
    </source>
</evidence>
<dbReference type="GO" id="GO:0015293">
    <property type="term" value="F:symporter activity"/>
    <property type="evidence" value="ECO:0007669"/>
    <property type="project" value="UniProtKB-KW"/>
</dbReference>
<keyword evidence="16" id="KW-1185">Reference proteome</keyword>
<accession>A0AAD7UEZ0</accession>
<keyword evidence="8" id="KW-0915">Sodium</keyword>
<feature type="transmembrane region" description="Helical" evidence="13">
    <location>
        <begin position="667"/>
        <end position="683"/>
    </location>
</feature>
<feature type="transmembrane region" description="Helical" evidence="13">
    <location>
        <begin position="559"/>
        <end position="582"/>
    </location>
</feature>
<dbReference type="InterPro" id="IPR038377">
    <property type="entry name" value="Na/Glc_symporter_sf"/>
</dbReference>
<feature type="transmembrane region" description="Helical" evidence="13">
    <location>
        <begin position="405"/>
        <end position="429"/>
    </location>
</feature>
<keyword evidence="7 13" id="KW-1133">Transmembrane helix</keyword>
<keyword evidence="4" id="KW-1003">Cell membrane</keyword>
<feature type="transmembrane region" description="Helical" evidence="13">
    <location>
        <begin position="76"/>
        <end position="96"/>
    </location>
</feature>
<feature type="transmembrane region" description="Helical" evidence="13">
    <location>
        <begin position="367"/>
        <end position="385"/>
    </location>
</feature>
<evidence type="ECO:0000313" key="15">
    <source>
        <dbReference type="EMBL" id="KAJ8602438.1"/>
    </source>
</evidence>
<evidence type="ECO:0000256" key="8">
    <source>
        <dbReference type="ARBA" id="ARBA00023053"/>
    </source>
</evidence>
<evidence type="ECO:0000256" key="4">
    <source>
        <dbReference type="ARBA" id="ARBA00022475"/>
    </source>
</evidence>
<feature type="transmembrane region" description="Helical" evidence="13">
    <location>
        <begin position="216"/>
        <end position="239"/>
    </location>
</feature>
<dbReference type="AlphaFoldDB" id="A0AAD7UEZ0"/>
<evidence type="ECO:0000256" key="7">
    <source>
        <dbReference type="ARBA" id="ARBA00022989"/>
    </source>
</evidence>
<sequence length="733" mass="79418">MVVAAALTTGLVATLFAFLPASVNSKCLSKDYLEEEFISFFEDPTITSLPTDGSCCQMDICGIPCSADDKDVDMGYGVAVVVAIVIFCIIGIVAAMKIKGDVTQFFVAGRRLSLPVVTLTLASQCIDSNSVLGNGDLSYKFHFYDGACLPIGLGISLLLNGMFLARHMNKAELLTLPDLYGRTYGPLCEVIGACITITSFLALLAGNLVGCGTILAFLFGLSLKGGITVSGLIMWLYTASGGILSVAYSDVAQASLGITAIAVCGWWCYRHGHKAPPDSIGFPGYAYPDTFGQRVCSKYDGVPCVYDETRCCYNEEKWCGANSTFCRTDNAAYWWKGADDRIFDSFPTQKDNSMLNPRALWPFPNAIFWNWATIIILAFGNLAAIDFQARCMAAKNETVATLGNLIAGSLGILVGVPFAFIGGVSRYYYGADSKYAKFEADTCSRSIDFPTCARWKPDPKANLRLLTHEAPNWLGGWTLVGIVAASMSTSDGAILAMSTVAAHNLFRRLPQFVKAFPEDLVTMENLLFLTRVFGLPCTIVAILIGSFAKSDHAAGATGYLLIVAFDIVLAGCVVPIFTAFYVKNPSPNAGLLAMVAGTVVRVVLEFSLPKDGNLILPFKTDEFLDYGTPRTSKLPTFFDAPPEDLWTPGEDECPQDRLRDFTGVDSLASPLFSLIVFFSVHYYEKSTGKTLKLVPKSWEWMVTPVPKPVQAKPVPDSDKGDINLDCSEQNNVL</sequence>
<feature type="transmembrane region" description="Helical" evidence="13">
    <location>
        <begin position="143"/>
        <end position="164"/>
    </location>
</feature>
<dbReference type="InterPro" id="IPR050277">
    <property type="entry name" value="Sodium:Solute_Symporter"/>
</dbReference>
<protein>
    <submittedName>
        <fullName evidence="15">Uncharacterized protein</fullName>
    </submittedName>
</protein>
<keyword evidence="3" id="KW-0813">Transport</keyword>
<feature type="signal peptide" evidence="14">
    <location>
        <begin position="1"/>
        <end position="25"/>
    </location>
</feature>
<evidence type="ECO:0000256" key="3">
    <source>
        <dbReference type="ARBA" id="ARBA00022448"/>
    </source>
</evidence>